<protein>
    <submittedName>
        <fullName evidence="2">Uncharacterized protein</fullName>
    </submittedName>
</protein>
<reference evidence="2" key="1">
    <citation type="submission" date="2023-03" db="EMBL/GenBank/DDBJ databases">
        <title>Massive genome expansion in bonnet fungi (Mycena s.s.) driven by repeated elements and novel gene families across ecological guilds.</title>
        <authorList>
            <consortium name="Lawrence Berkeley National Laboratory"/>
            <person name="Harder C.B."/>
            <person name="Miyauchi S."/>
            <person name="Viragh M."/>
            <person name="Kuo A."/>
            <person name="Thoen E."/>
            <person name="Andreopoulos B."/>
            <person name="Lu D."/>
            <person name="Skrede I."/>
            <person name="Drula E."/>
            <person name="Henrissat B."/>
            <person name="Morin E."/>
            <person name="Kohler A."/>
            <person name="Barry K."/>
            <person name="LaButti K."/>
            <person name="Morin E."/>
            <person name="Salamov A."/>
            <person name="Lipzen A."/>
            <person name="Mereny Z."/>
            <person name="Hegedus B."/>
            <person name="Baldrian P."/>
            <person name="Stursova M."/>
            <person name="Weitz H."/>
            <person name="Taylor A."/>
            <person name="Grigoriev I.V."/>
            <person name="Nagy L.G."/>
            <person name="Martin F."/>
            <person name="Kauserud H."/>
        </authorList>
    </citation>
    <scope>NUCLEOTIDE SEQUENCE</scope>
    <source>
        <strain evidence="2">9144</strain>
    </source>
</reference>
<gene>
    <name evidence="2" type="ORF">GGX14DRAFT_527663</name>
</gene>
<sequence>MSKPANELYRLLVSQKHGFPLFTPEPNENLPIEYRKVGVSIGDVGILGDGSFEVLFNACRPTSHSINGVHGVPEDFTVFPLSNRQISRRSYHSPGSIITSAKISEMSLSVGGSSAVTPFSPVTVGSSVTFRLQSKAAAILVLPDGASREKLLPVETFRAYVRKYSRQWYTYARDYLPPTGSLFVVTGCDKTTSWGIATASAITAAVGFSLKFAVIGVAEGTLAPQFQWQEFGSATVRTSCSNSRAENQCIFIRGFVVPKGISVLTSVFNKILLRGLRADKSRRCSLQGYQIDAVEENVTKKTMVSTEAELHTEEPLQDDAELVSTSQTRDRDIVG</sequence>
<dbReference type="EMBL" id="JARJCW010000103">
    <property type="protein sequence ID" value="KAJ7193973.1"/>
    <property type="molecule type" value="Genomic_DNA"/>
</dbReference>
<accession>A0AAD6UZY0</accession>
<dbReference type="Proteomes" id="UP001219525">
    <property type="component" value="Unassembled WGS sequence"/>
</dbReference>
<comment type="caution">
    <text evidence="2">The sequence shown here is derived from an EMBL/GenBank/DDBJ whole genome shotgun (WGS) entry which is preliminary data.</text>
</comment>
<dbReference type="AlphaFoldDB" id="A0AAD6UZY0"/>
<feature type="region of interest" description="Disordered" evidence="1">
    <location>
        <begin position="307"/>
        <end position="335"/>
    </location>
</feature>
<evidence type="ECO:0000313" key="2">
    <source>
        <dbReference type="EMBL" id="KAJ7193973.1"/>
    </source>
</evidence>
<proteinExistence type="predicted"/>
<name>A0AAD6UZY0_9AGAR</name>
<keyword evidence="3" id="KW-1185">Reference proteome</keyword>
<evidence type="ECO:0000313" key="3">
    <source>
        <dbReference type="Proteomes" id="UP001219525"/>
    </source>
</evidence>
<organism evidence="2 3">
    <name type="scientific">Mycena pura</name>
    <dbReference type="NCBI Taxonomy" id="153505"/>
    <lineage>
        <taxon>Eukaryota</taxon>
        <taxon>Fungi</taxon>
        <taxon>Dikarya</taxon>
        <taxon>Basidiomycota</taxon>
        <taxon>Agaricomycotina</taxon>
        <taxon>Agaricomycetes</taxon>
        <taxon>Agaricomycetidae</taxon>
        <taxon>Agaricales</taxon>
        <taxon>Marasmiineae</taxon>
        <taxon>Mycenaceae</taxon>
        <taxon>Mycena</taxon>
    </lineage>
</organism>
<evidence type="ECO:0000256" key="1">
    <source>
        <dbReference type="SAM" id="MobiDB-lite"/>
    </source>
</evidence>